<dbReference type="SUPFAM" id="SSF54060">
    <property type="entry name" value="His-Me finger endonucleases"/>
    <property type="match status" value="1"/>
</dbReference>
<dbReference type="Proteomes" id="UP001431532">
    <property type="component" value="Unassembled WGS sequence"/>
</dbReference>
<keyword evidence="5" id="KW-1185">Reference proteome</keyword>
<feature type="domain" description="Pesticidal crystal protein Cry22Aa Ig-like" evidence="3">
    <location>
        <begin position="3"/>
        <end position="58"/>
    </location>
</feature>
<comment type="caution">
    <text evidence="4">The sequence shown here is derived from an EMBL/GenBank/DDBJ whole genome shotgun (WGS) entry which is preliminary data.</text>
</comment>
<dbReference type="InterPro" id="IPR007346">
    <property type="entry name" value="Endonuclease-I"/>
</dbReference>
<dbReference type="Pfam" id="PF16403">
    <property type="entry name" value="Bact_surface_Ig-like"/>
    <property type="match status" value="1"/>
</dbReference>
<keyword evidence="1" id="KW-0540">Nuclease</keyword>
<dbReference type="InterPro" id="IPR044925">
    <property type="entry name" value="His-Me_finger_sf"/>
</dbReference>
<evidence type="ECO:0000259" key="3">
    <source>
        <dbReference type="Pfam" id="PF16403"/>
    </source>
</evidence>
<dbReference type="PANTHER" id="PTHR33607:SF2">
    <property type="entry name" value="ENDONUCLEASE-1"/>
    <property type="match status" value="1"/>
</dbReference>
<evidence type="ECO:0000313" key="5">
    <source>
        <dbReference type="Proteomes" id="UP001431532"/>
    </source>
</evidence>
<dbReference type="PANTHER" id="PTHR33607">
    <property type="entry name" value="ENDONUCLEASE-1"/>
    <property type="match status" value="1"/>
</dbReference>
<evidence type="ECO:0000256" key="2">
    <source>
        <dbReference type="ARBA" id="ARBA00022801"/>
    </source>
</evidence>
<organism evidence="4 5">
    <name type="scientific">Peloplasma aerotolerans</name>
    <dbReference type="NCBI Taxonomy" id="3044389"/>
    <lineage>
        <taxon>Bacteria</taxon>
        <taxon>Bacillati</taxon>
        <taxon>Mycoplasmatota</taxon>
        <taxon>Mollicutes</taxon>
        <taxon>Acholeplasmatales</taxon>
        <taxon>Acholeplasmataceae</taxon>
        <taxon>Peloplasma</taxon>
    </lineage>
</organism>
<keyword evidence="4" id="KW-0255">Endonuclease</keyword>
<reference evidence="4" key="1">
    <citation type="submission" date="2023-05" db="EMBL/GenBank/DDBJ databases">
        <title>Mariniplasma microaerophilum sp. nov., a novel anaerobic mollicute isolated from terrestrial mud volcano, Taman Peninsula, Russia.</title>
        <authorList>
            <person name="Khomyakova M.A."/>
            <person name="Merkel A.Y."/>
            <person name="Slobodkin A.I."/>
        </authorList>
    </citation>
    <scope>NUCLEOTIDE SEQUENCE</scope>
    <source>
        <strain evidence="4">M4Ah</strain>
    </source>
</reference>
<name>A0AAW6U9E5_9MOLU</name>
<dbReference type="GO" id="GO:0004519">
    <property type="term" value="F:endonuclease activity"/>
    <property type="evidence" value="ECO:0007669"/>
    <property type="project" value="UniProtKB-KW"/>
</dbReference>
<keyword evidence="2" id="KW-0378">Hydrolase</keyword>
<dbReference type="GO" id="GO:0016787">
    <property type="term" value="F:hydrolase activity"/>
    <property type="evidence" value="ECO:0007669"/>
    <property type="project" value="UniProtKB-KW"/>
</dbReference>
<dbReference type="RefSeq" id="WP_282839730.1">
    <property type="nucleotide sequence ID" value="NZ_JASCXW010000023.1"/>
</dbReference>
<evidence type="ECO:0000313" key="4">
    <source>
        <dbReference type="EMBL" id="MDI6453299.1"/>
    </source>
</evidence>
<evidence type="ECO:0000256" key="1">
    <source>
        <dbReference type="ARBA" id="ARBA00022722"/>
    </source>
</evidence>
<accession>A0AAW6U9E5</accession>
<dbReference type="Pfam" id="PF04231">
    <property type="entry name" value="Endonuclease_1"/>
    <property type="match status" value="2"/>
</dbReference>
<dbReference type="EMBL" id="JASCXW010000023">
    <property type="protein sequence ID" value="MDI6453299.1"/>
    <property type="molecule type" value="Genomic_DNA"/>
</dbReference>
<dbReference type="InterPro" id="IPR032179">
    <property type="entry name" value="Cry22Aa_Ig-like"/>
</dbReference>
<gene>
    <name evidence="4" type="ORF">QJ521_06965</name>
</gene>
<proteinExistence type="predicted"/>
<sequence>MYSLSVGDEFIDPGSEAYVSLENIVHSETSGYIDMNTPNTYTLQYYAIDDQDNEETVLVKVLVLSNYYQDAVGLSGNELLLELRYIINTNVTMQNYDAARYILNITDRDPNNPDNVILVYTGYSVDGDWYCPASNDCTWNREHVWPQSLLDVNTTGSSTHVGADLHNLKPADPGTNSSRGNKYFDNTTTTLSYAPRDEVKGDIARMLFYMTVMYDYLELINGTPTTYQMAMLDILIEWHEQDVVDEFEQNRNDVIYTYQNNRNPFIDYPDFYALIFNPNYSN</sequence>
<protein>
    <submittedName>
        <fullName evidence="4">Endonuclease</fullName>
    </submittedName>
</protein>
<dbReference type="AlphaFoldDB" id="A0AAW6U9E5"/>